<evidence type="ECO:0000256" key="1">
    <source>
        <dbReference type="ARBA" id="ARBA00006817"/>
    </source>
</evidence>
<dbReference type="Pfam" id="PF08327">
    <property type="entry name" value="AHSA1"/>
    <property type="match status" value="1"/>
</dbReference>
<gene>
    <name evidence="3" type="ORF">AWB77_01678</name>
</gene>
<dbReference type="CDD" id="cd07814">
    <property type="entry name" value="SRPBCC_CalC_Aha1-like"/>
    <property type="match status" value="1"/>
</dbReference>
<dbReference type="EMBL" id="FCNX02000003">
    <property type="protein sequence ID" value="SAK56031.1"/>
    <property type="molecule type" value="Genomic_DNA"/>
</dbReference>
<reference evidence="3" key="1">
    <citation type="submission" date="2016-01" db="EMBL/GenBank/DDBJ databases">
        <authorList>
            <person name="Peeters C."/>
        </authorList>
    </citation>
    <scope>NUCLEOTIDE SEQUENCE</scope>
    <source>
        <strain evidence="3">LMG 29320</strain>
    </source>
</reference>
<name>A0A158ADV4_9BURK</name>
<dbReference type="RefSeq" id="WP_061133923.1">
    <property type="nucleotide sequence ID" value="NZ_FCNX02000003.1"/>
</dbReference>
<dbReference type="STRING" id="1777138.AWB77_01678"/>
<feature type="domain" description="Activator of Hsp90 ATPase homologue 1/2-like C-terminal" evidence="2">
    <location>
        <begin position="21"/>
        <end position="168"/>
    </location>
</feature>
<dbReference type="Proteomes" id="UP000054903">
    <property type="component" value="Unassembled WGS sequence"/>
</dbReference>
<organism evidence="3 4">
    <name type="scientific">Caballeronia fortuita</name>
    <dbReference type="NCBI Taxonomy" id="1777138"/>
    <lineage>
        <taxon>Bacteria</taxon>
        <taxon>Pseudomonadati</taxon>
        <taxon>Pseudomonadota</taxon>
        <taxon>Betaproteobacteria</taxon>
        <taxon>Burkholderiales</taxon>
        <taxon>Burkholderiaceae</taxon>
        <taxon>Caballeronia</taxon>
    </lineage>
</organism>
<dbReference type="SUPFAM" id="SSF55961">
    <property type="entry name" value="Bet v1-like"/>
    <property type="match status" value="1"/>
</dbReference>
<evidence type="ECO:0000313" key="4">
    <source>
        <dbReference type="Proteomes" id="UP000054903"/>
    </source>
</evidence>
<comment type="caution">
    <text evidence="3">The sequence shown here is derived from an EMBL/GenBank/DDBJ whole genome shotgun (WGS) entry which is preliminary data.</text>
</comment>
<comment type="similarity">
    <text evidence="1">Belongs to the AHA1 family.</text>
</comment>
<dbReference type="InterPro" id="IPR023393">
    <property type="entry name" value="START-like_dom_sf"/>
</dbReference>
<dbReference type="Gene3D" id="3.30.530.20">
    <property type="match status" value="1"/>
</dbReference>
<sequence length="171" mass="19391">MQQDNATVAQGVVFEMNRVFDAPRERVWQAWSEASQIARWWGPQGCTLDLLRFEFRPGGFFHYAMTFAGAPAMWGRFNYREIVERERIVWLNSFANEHCGIARAPFSEACPLEIENVVTFSEENGKTSIALRAQPFGASVDEQRFFADLRPSLQQGYGGTLDQLGAFLRGA</sequence>
<keyword evidence="4" id="KW-1185">Reference proteome</keyword>
<accession>A0A158ADV4</accession>
<protein>
    <submittedName>
        <fullName evidence="3">Activator of Hsp90 ATPase 1 family protein</fullName>
    </submittedName>
</protein>
<proteinExistence type="inferred from homology"/>
<evidence type="ECO:0000259" key="2">
    <source>
        <dbReference type="Pfam" id="PF08327"/>
    </source>
</evidence>
<evidence type="ECO:0000313" key="3">
    <source>
        <dbReference type="EMBL" id="SAK56031.1"/>
    </source>
</evidence>
<dbReference type="InterPro" id="IPR013538">
    <property type="entry name" value="ASHA1/2-like_C"/>
</dbReference>
<dbReference type="AlphaFoldDB" id="A0A158ADV4"/>